<dbReference type="Proteomes" id="UP001296993">
    <property type="component" value="Unassembled WGS sequence"/>
</dbReference>
<feature type="compositionally biased region" description="Basic and acidic residues" evidence="1">
    <location>
        <begin position="167"/>
        <end position="179"/>
    </location>
</feature>
<sequence length="219" mass="23339">MLSHEELQKLLDAKTKVFGSDGEKIGTLGHIYLDDGTGIPDFITVHTGFLGASENFVPLNGAEISDGQLYVKFPKSVVKDAPNIDPAGDLGAEDEDRLYYYYSRLGAGSPQAAADPAPPRVNEVPDVLAATSPLAQGQRAVRDDLAPVRPLLRKHVSPEPGTPKPGPESDTRSGERLEAEDVDAEVGGTPRGQTPEEPPKDNSERAETMRSGGTNTLDP</sequence>
<dbReference type="EMBL" id="JAGIOF010000001">
    <property type="protein sequence ID" value="MBP2386246.1"/>
    <property type="molecule type" value="Genomic_DNA"/>
</dbReference>
<evidence type="ECO:0000313" key="4">
    <source>
        <dbReference type="Proteomes" id="UP001296993"/>
    </source>
</evidence>
<dbReference type="InterPro" id="IPR027275">
    <property type="entry name" value="PRC-brl_dom"/>
</dbReference>
<proteinExistence type="predicted"/>
<dbReference type="Pfam" id="PF05239">
    <property type="entry name" value="PRC"/>
    <property type="match status" value="1"/>
</dbReference>
<dbReference type="InterPro" id="IPR011033">
    <property type="entry name" value="PRC_barrel-like_sf"/>
</dbReference>
<organism evidence="3 4">
    <name type="scientific">Paeniglutamicibacter kerguelensis</name>
    <dbReference type="NCBI Taxonomy" id="254788"/>
    <lineage>
        <taxon>Bacteria</taxon>
        <taxon>Bacillati</taxon>
        <taxon>Actinomycetota</taxon>
        <taxon>Actinomycetes</taxon>
        <taxon>Micrococcales</taxon>
        <taxon>Micrococcaceae</taxon>
        <taxon>Paeniglutamicibacter</taxon>
    </lineage>
</organism>
<comment type="caution">
    <text evidence="3">The sequence shown here is derived from an EMBL/GenBank/DDBJ whole genome shotgun (WGS) entry which is preliminary data.</text>
</comment>
<dbReference type="RefSeq" id="WP_209997178.1">
    <property type="nucleotide sequence ID" value="NZ_BAAAJY010000023.1"/>
</dbReference>
<evidence type="ECO:0000313" key="3">
    <source>
        <dbReference type="EMBL" id="MBP2386246.1"/>
    </source>
</evidence>
<evidence type="ECO:0000256" key="1">
    <source>
        <dbReference type="SAM" id="MobiDB-lite"/>
    </source>
</evidence>
<accession>A0ABS4XD80</accession>
<feature type="compositionally biased region" description="Basic and acidic residues" evidence="1">
    <location>
        <begin position="197"/>
        <end position="208"/>
    </location>
</feature>
<dbReference type="SUPFAM" id="SSF50346">
    <property type="entry name" value="PRC-barrel domain"/>
    <property type="match status" value="1"/>
</dbReference>
<reference evidence="3 4" key="1">
    <citation type="submission" date="2021-03" db="EMBL/GenBank/DDBJ databases">
        <title>Sequencing the genomes of 1000 actinobacteria strains.</title>
        <authorList>
            <person name="Klenk H.-P."/>
        </authorList>
    </citation>
    <scope>NUCLEOTIDE SEQUENCE [LARGE SCALE GENOMIC DNA]</scope>
    <source>
        <strain evidence="3 4">DSM 15797</strain>
    </source>
</reference>
<feature type="domain" description="PRC-barrel" evidence="2">
    <location>
        <begin position="15"/>
        <end position="77"/>
    </location>
</feature>
<dbReference type="InterPro" id="IPR014747">
    <property type="entry name" value="Bac_photo_RC_H_C"/>
</dbReference>
<protein>
    <recommendedName>
        <fullName evidence="2">PRC-barrel domain-containing protein</fullName>
    </recommendedName>
</protein>
<name>A0ABS4XD80_9MICC</name>
<dbReference type="Gene3D" id="3.90.50.10">
    <property type="entry name" value="Photosynthetic Reaction Center, subunit H, domain 2"/>
    <property type="match status" value="1"/>
</dbReference>
<feature type="region of interest" description="Disordered" evidence="1">
    <location>
        <begin position="152"/>
        <end position="219"/>
    </location>
</feature>
<gene>
    <name evidence="3" type="ORF">JOF47_001757</name>
</gene>
<keyword evidence="4" id="KW-1185">Reference proteome</keyword>
<evidence type="ECO:0000259" key="2">
    <source>
        <dbReference type="Pfam" id="PF05239"/>
    </source>
</evidence>